<name>A0A1H6S791_9DEIO</name>
<dbReference type="RefSeq" id="WP_092262561.1">
    <property type="nucleotide sequence ID" value="NZ_FNZA01000001.1"/>
</dbReference>
<dbReference type="OrthoDB" id="9945167at2"/>
<accession>A0A1H6S791</accession>
<dbReference type="AlphaFoldDB" id="A0A1H6S791"/>
<evidence type="ECO:0000313" key="1">
    <source>
        <dbReference type="EMBL" id="SEI61754.1"/>
    </source>
</evidence>
<dbReference type="EMBL" id="FNZA01000001">
    <property type="protein sequence ID" value="SEI61754.1"/>
    <property type="molecule type" value="Genomic_DNA"/>
</dbReference>
<organism evidence="1 2">
    <name type="scientific">Deinococcus reticulitermitis</name>
    <dbReference type="NCBI Taxonomy" id="856736"/>
    <lineage>
        <taxon>Bacteria</taxon>
        <taxon>Thermotogati</taxon>
        <taxon>Deinococcota</taxon>
        <taxon>Deinococci</taxon>
        <taxon>Deinococcales</taxon>
        <taxon>Deinococcaceae</taxon>
        <taxon>Deinococcus</taxon>
    </lineage>
</organism>
<dbReference type="Proteomes" id="UP000199223">
    <property type="component" value="Unassembled WGS sequence"/>
</dbReference>
<proteinExistence type="predicted"/>
<evidence type="ECO:0000313" key="2">
    <source>
        <dbReference type="Proteomes" id="UP000199223"/>
    </source>
</evidence>
<protein>
    <submittedName>
        <fullName evidence="1">Uncharacterized protein</fullName>
    </submittedName>
</protein>
<reference evidence="2" key="1">
    <citation type="submission" date="2016-10" db="EMBL/GenBank/DDBJ databases">
        <authorList>
            <person name="Varghese N."/>
            <person name="Submissions S."/>
        </authorList>
    </citation>
    <scope>NUCLEOTIDE SEQUENCE [LARGE SCALE GENOMIC DNA]</scope>
    <source>
        <strain evidence="2">CGMCC 1.10218</strain>
    </source>
</reference>
<gene>
    <name evidence="1" type="ORF">SAMN04488058_101148</name>
</gene>
<sequence length="65" mass="7664">MKATDFLKKIHLPEGFHLRGHHHSGALKWSRRGEQFTDHDYQVTEREVKVHEQLSAQSEVERLSN</sequence>
<keyword evidence="2" id="KW-1185">Reference proteome</keyword>